<dbReference type="EMBL" id="LVLJ01002568">
    <property type="protein sequence ID" value="OAE24595.1"/>
    <property type="molecule type" value="Genomic_DNA"/>
</dbReference>
<dbReference type="PANTHER" id="PTHR31635:SF196">
    <property type="entry name" value="REVERSE TRANSCRIPTASE DOMAIN-CONTAINING PROTEIN-RELATED"/>
    <property type="match status" value="1"/>
</dbReference>
<dbReference type="Proteomes" id="UP000077202">
    <property type="component" value="Unassembled WGS sequence"/>
</dbReference>
<evidence type="ECO:0000313" key="2">
    <source>
        <dbReference type="Proteomes" id="UP000077202"/>
    </source>
</evidence>
<dbReference type="PANTHER" id="PTHR31635">
    <property type="entry name" value="REVERSE TRANSCRIPTASE DOMAIN-CONTAINING PROTEIN-RELATED"/>
    <property type="match status" value="1"/>
</dbReference>
<reference evidence="1" key="1">
    <citation type="submission" date="2016-03" db="EMBL/GenBank/DDBJ databases">
        <title>Mechanisms controlling the formation of the plant cell surface in tip-growing cells are functionally conserved among land plants.</title>
        <authorList>
            <person name="Honkanen S."/>
            <person name="Jones V.A."/>
            <person name="Morieri G."/>
            <person name="Champion C."/>
            <person name="Hetherington A.J."/>
            <person name="Kelly S."/>
            <person name="Saint-Marcoux D."/>
            <person name="Proust H."/>
            <person name="Prescott H."/>
            <person name="Dolan L."/>
        </authorList>
    </citation>
    <scope>NUCLEOTIDE SEQUENCE [LARGE SCALE GENOMIC DNA]</scope>
    <source>
        <tissue evidence="1">Whole gametophyte</tissue>
    </source>
</reference>
<evidence type="ECO:0000313" key="1">
    <source>
        <dbReference type="EMBL" id="OAE24595.1"/>
    </source>
</evidence>
<sequence>MASGKSPDPNGVLTEFYVKFWDLIGADFTEMIREAIVQGSILSGLNHGVIIQLPKEVDLELISHWRLITLLNTSYEIMAKVLQMRLQKLLQDVIHRPDSVRWSFLFRVMDKMGHSLAFTSMVRMLLIGASACISLNGLHIADFSICRVVRQGCPLAPYLFLLVVEALVTASHQAMDQGII</sequence>
<dbReference type="AlphaFoldDB" id="A0A176VWR9"/>
<accession>A0A176VWR9</accession>
<organism evidence="1 2">
    <name type="scientific">Marchantia polymorpha subsp. ruderalis</name>
    <dbReference type="NCBI Taxonomy" id="1480154"/>
    <lineage>
        <taxon>Eukaryota</taxon>
        <taxon>Viridiplantae</taxon>
        <taxon>Streptophyta</taxon>
        <taxon>Embryophyta</taxon>
        <taxon>Marchantiophyta</taxon>
        <taxon>Marchantiopsida</taxon>
        <taxon>Marchantiidae</taxon>
        <taxon>Marchantiales</taxon>
        <taxon>Marchantiaceae</taxon>
        <taxon>Marchantia</taxon>
    </lineage>
</organism>
<name>A0A176VWR9_MARPO</name>
<comment type="caution">
    <text evidence="1">The sequence shown here is derived from an EMBL/GenBank/DDBJ whole genome shotgun (WGS) entry which is preliminary data.</text>
</comment>
<gene>
    <name evidence="1" type="ORF">AXG93_1603s1060</name>
</gene>
<protein>
    <submittedName>
        <fullName evidence="1">Uncharacterized protein</fullName>
    </submittedName>
</protein>
<keyword evidence="2" id="KW-1185">Reference proteome</keyword>
<proteinExistence type="predicted"/>